<dbReference type="Proteomes" id="UP000239494">
    <property type="component" value="Unassembled WGS sequence"/>
</dbReference>
<name>A0A2T0S709_9PSEU</name>
<reference evidence="4 5" key="1">
    <citation type="submission" date="2018-03" db="EMBL/GenBank/DDBJ databases">
        <title>Genomic Encyclopedia of Archaeal and Bacterial Type Strains, Phase II (KMG-II): from individual species to whole genera.</title>
        <authorList>
            <person name="Goeker M."/>
        </authorList>
    </citation>
    <scope>NUCLEOTIDE SEQUENCE [LARGE SCALE GENOMIC DNA]</scope>
    <source>
        <strain evidence="4 5">DSM 44720</strain>
    </source>
</reference>
<feature type="region of interest" description="Disordered" evidence="1">
    <location>
        <begin position="1"/>
        <end position="35"/>
    </location>
</feature>
<evidence type="ECO:0000259" key="3">
    <source>
        <dbReference type="SMART" id="SM00858"/>
    </source>
</evidence>
<dbReference type="CDD" id="cd11614">
    <property type="entry name" value="SAF_CpaB_FlgA_like"/>
    <property type="match status" value="1"/>
</dbReference>
<keyword evidence="2" id="KW-1133">Transmembrane helix</keyword>
<comment type="caution">
    <text evidence="4">The sequence shown here is derived from an EMBL/GenBank/DDBJ whole genome shotgun (WGS) entry which is preliminary data.</text>
</comment>
<gene>
    <name evidence="4" type="ORF">CLV43_12679</name>
</gene>
<evidence type="ECO:0000313" key="5">
    <source>
        <dbReference type="Proteomes" id="UP000239494"/>
    </source>
</evidence>
<feature type="domain" description="SAF" evidence="3">
    <location>
        <begin position="71"/>
        <end position="134"/>
    </location>
</feature>
<dbReference type="SMART" id="SM00858">
    <property type="entry name" value="SAF"/>
    <property type="match status" value="1"/>
</dbReference>
<keyword evidence="2" id="KW-0812">Transmembrane</keyword>
<evidence type="ECO:0000256" key="1">
    <source>
        <dbReference type="SAM" id="MobiDB-lite"/>
    </source>
</evidence>
<feature type="transmembrane region" description="Helical" evidence="2">
    <location>
        <begin position="43"/>
        <end position="65"/>
    </location>
</feature>
<dbReference type="OrthoDB" id="3214303at2"/>
<organism evidence="4 5">
    <name type="scientific">Umezawaea tangerina</name>
    <dbReference type="NCBI Taxonomy" id="84725"/>
    <lineage>
        <taxon>Bacteria</taxon>
        <taxon>Bacillati</taxon>
        <taxon>Actinomycetota</taxon>
        <taxon>Actinomycetes</taxon>
        <taxon>Pseudonocardiales</taxon>
        <taxon>Pseudonocardiaceae</taxon>
        <taxon>Umezawaea</taxon>
    </lineage>
</organism>
<evidence type="ECO:0000313" key="4">
    <source>
        <dbReference type="EMBL" id="PRY29202.1"/>
    </source>
</evidence>
<protein>
    <recommendedName>
        <fullName evidence="3">SAF domain-containing protein</fullName>
    </recommendedName>
</protein>
<keyword evidence="2" id="KW-0472">Membrane</keyword>
<accession>A0A2T0S709</accession>
<dbReference type="EMBL" id="PVTF01000026">
    <property type="protein sequence ID" value="PRY29202.1"/>
    <property type="molecule type" value="Genomic_DNA"/>
</dbReference>
<keyword evidence="5" id="KW-1185">Reference proteome</keyword>
<dbReference type="InterPro" id="IPR013974">
    <property type="entry name" value="SAF"/>
</dbReference>
<proteinExistence type="predicted"/>
<dbReference type="AlphaFoldDB" id="A0A2T0S709"/>
<sequence>MTTHLTTRPPTGRLSGAVDGPWNAGGKKQRPPRWRATGRRRSLPYLLLGILLVLACVGGFVVISLHSGDRVPVLALARAVQVGHVVTLQDLRQVAVAVDQGVAVVDAEQTSTVVGRPMATSLSAGTLLTPDAVGSAAIPPGGQAIAALALKTGQFPPEIGAGARVFVVAVAGPTSTATSAPADGGGAVWPAVVTSVTAPASEQITVVSVQLTEPEARQVAAIPAGRLSIVLLPTAGGR</sequence>
<evidence type="ECO:0000256" key="2">
    <source>
        <dbReference type="SAM" id="Phobius"/>
    </source>
</evidence>